<dbReference type="AlphaFoldDB" id="A0A2H0M008"/>
<comment type="caution">
    <text evidence="2">The sequence shown here is derived from an EMBL/GenBank/DDBJ whole genome shotgun (WGS) entry which is preliminary data.</text>
</comment>
<evidence type="ECO:0000313" key="2">
    <source>
        <dbReference type="EMBL" id="PIQ89981.1"/>
    </source>
</evidence>
<feature type="repeat" description="TPR" evidence="1">
    <location>
        <begin position="34"/>
        <end position="67"/>
    </location>
</feature>
<dbReference type="InterPro" id="IPR013783">
    <property type="entry name" value="Ig-like_fold"/>
</dbReference>
<evidence type="ECO:0000256" key="1">
    <source>
        <dbReference type="PROSITE-ProRule" id="PRU00339"/>
    </source>
</evidence>
<keyword evidence="1" id="KW-0802">TPR repeat</keyword>
<sequence length="1028" mass="117246">MKNLLKLFKILFIVSLILFGLPLMERTADAGLIDEYLYEIAEKHYENGNYDEALREFEKIVILNPGNKNAKEYIRIINAIMQGDTTAVIGEKTKKFISQEIEKQFKAREEKYEKALDKSLAGRKNSLKRQIKEEIQQEMSRYPLKGAEEPLPEYAREKTTAGKIEPKPQKTAASARQEIEQEAFYAEKDTAVSDVLDQYSLISARPKQKKIERMEEEIITIKKQAQETAKADTKPAKPRQKDYTRKTISKPKILYLTSELQQALPQTVEIQLDKTLIIEGDIISRHLIEKSDLLIVSKIDRDRISITGKNIGSSIIHIWDAKGRWTFTVRIVPLYIPPPEEDIRVVEESPFRIRYSADWQTYNKGDSIKDIERQTLSFNQWAGIEGPTPYGYTDASLRLSKFEKEHDITNYTLGLTDGKIGSFKNFSLRAFDFDENFSELSYPGELLRGATGTFDAFSQNIQYTAFWGKERESVFGFSVPGVLEEKNSVVEGARVTLFPYKNKHYSFNFAKGYGADRPEHLKDEVYSFEGGWNLENKDLDWEIAYDGECFAGFVSTNFKISDWLLQAKLRDIDNAFTTINGNPPDRGEIGGILGLRWNPKGNLSAHTQLDVYRTKYNFNEGRPNALNFDWDSDLTLSIGENSSLDTAISYINEPGLAFPRRYASLSSTYSTLINLMNRKIYPFAGFSFARSRNTLSTASDYDTYKGTGGIRLALAKNLYYRISYEYNWLKEKGSGENSNPTLLETSLDYDLNISPSLSLNTRLLFRDETDADLPHSFLAGEDNIEGSIRANYNPSEDIEFFAEARLRKFWAEISTQETFADADLLWGLRCSWDTFFKWNPKGKISGFVFKDLNGDGLLDDNEPMLKDVKIAVGNKTIKTNHAGYFSTPIRGKKVTVKIIQDTLPEGYILSTPSSFEVDITKDRAWINFGASVFSTIYGVVFHDINSNGKFDRREDIPLPGVKLLLDNKTAFTNLEGSYYYRQLEKGDHMLRLDLESVPVDYIPTIPLTKTISLSEGANYIYSFPMQVK</sequence>
<name>A0A2H0M008_9BACT</name>
<evidence type="ECO:0000313" key="3">
    <source>
        <dbReference type="Proteomes" id="UP000229641"/>
    </source>
</evidence>
<dbReference type="InterPro" id="IPR019734">
    <property type="entry name" value="TPR_rpt"/>
</dbReference>
<accession>A0A2H0M008</accession>
<reference evidence="2 3" key="1">
    <citation type="submission" date="2017-09" db="EMBL/GenBank/DDBJ databases">
        <title>Depth-based differentiation of microbial function through sediment-hosted aquifers and enrichment of novel symbionts in the deep terrestrial subsurface.</title>
        <authorList>
            <person name="Probst A.J."/>
            <person name="Ladd B."/>
            <person name="Jarett J.K."/>
            <person name="Geller-Mcgrath D.E."/>
            <person name="Sieber C.M."/>
            <person name="Emerson J.B."/>
            <person name="Anantharaman K."/>
            <person name="Thomas B.C."/>
            <person name="Malmstrom R."/>
            <person name="Stieglmeier M."/>
            <person name="Klingl A."/>
            <person name="Woyke T."/>
            <person name="Ryan C.M."/>
            <person name="Banfield J.F."/>
        </authorList>
    </citation>
    <scope>NUCLEOTIDE SEQUENCE [LARGE SCALE GENOMIC DNA]</scope>
    <source>
        <strain evidence="2">CG11_big_fil_rev_8_21_14_0_20_42_13</strain>
    </source>
</reference>
<organism evidence="2 3">
    <name type="scientific">Candidatus Ghiorseimicrobium undicola</name>
    <dbReference type="NCBI Taxonomy" id="1974746"/>
    <lineage>
        <taxon>Bacteria</taxon>
        <taxon>Pseudomonadati</taxon>
        <taxon>Candidatus Omnitrophota</taxon>
        <taxon>Candidatus Ghiorseimicrobium</taxon>
    </lineage>
</organism>
<gene>
    <name evidence="2" type="ORF">COV72_00270</name>
</gene>
<protein>
    <submittedName>
        <fullName evidence="2">Uncharacterized protein</fullName>
    </submittedName>
</protein>
<dbReference type="SUPFAM" id="SSF117074">
    <property type="entry name" value="Hypothetical protein PA1324"/>
    <property type="match status" value="1"/>
</dbReference>
<dbReference type="SUPFAM" id="SSF48452">
    <property type="entry name" value="TPR-like"/>
    <property type="match status" value="1"/>
</dbReference>
<proteinExistence type="predicted"/>
<dbReference type="PROSITE" id="PS50005">
    <property type="entry name" value="TPR"/>
    <property type="match status" value="1"/>
</dbReference>
<dbReference type="Gene3D" id="1.25.40.10">
    <property type="entry name" value="Tetratricopeptide repeat domain"/>
    <property type="match status" value="1"/>
</dbReference>
<dbReference type="Gene3D" id="2.60.40.10">
    <property type="entry name" value="Immunoglobulins"/>
    <property type="match status" value="2"/>
</dbReference>
<dbReference type="InterPro" id="IPR011990">
    <property type="entry name" value="TPR-like_helical_dom_sf"/>
</dbReference>
<dbReference type="EMBL" id="PCWA01000007">
    <property type="protein sequence ID" value="PIQ89981.1"/>
    <property type="molecule type" value="Genomic_DNA"/>
</dbReference>
<dbReference type="Proteomes" id="UP000229641">
    <property type="component" value="Unassembled WGS sequence"/>
</dbReference>